<organism evidence="1 2">
    <name type="scientific">Cognatishimia activa</name>
    <dbReference type="NCBI Taxonomy" id="1715691"/>
    <lineage>
        <taxon>Bacteria</taxon>
        <taxon>Pseudomonadati</taxon>
        <taxon>Pseudomonadota</taxon>
        <taxon>Alphaproteobacteria</taxon>
        <taxon>Rhodobacterales</taxon>
        <taxon>Paracoccaceae</taxon>
        <taxon>Cognatishimia</taxon>
    </lineage>
</organism>
<dbReference type="KEGG" id="cact:HZ995_01600"/>
<reference evidence="1" key="1">
    <citation type="submission" date="2020-07" db="EMBL/GenBank/DDBJ databases">
        <title>Genome sequences of bacteria associated with the marine, planktonic diatom Thalassiosira profunda strain ECT2AJA-044.</title>
        <authorList>
            <person name="Gargas C.B."/>
            <person name="Roberts W.R."/>
            <person name="Alverson A.J."/>
        </authorList>
    </citation>
    <scope>NUCLEOTIDE SEQUENCE</scope>
    <source>
        <strain evidence="1">ECT2AJA-044</strain>
    </source>
</reference>
<gene>
    <name evidence="1" type="ORF">HZ995_01600</name>
</gene>
<evidence type="ECO:0000313" key="2">
    <source>
        <dbReference type="Proteomes" id="UP000665026"/>
    </source>
</evidence>
<proteinExistence type="predicted"/>
<accession>A0A975EQC9</accession>
<dbReference type="AlphaFoldDB" id="A0A975EQC9"/>
<protein>
    <submittedName>
        <fullName evidence="1">Uncharacterized protein</fullName>
    </submittedName>
</protein>
<dbReference type="RefSeq" id="WP_209356948.1">
    <property type="nucleotide sequence ID" value="NZ_CP060010.1"/>
</dbReference>
<name>A0A975EQC9_9RHOB</name>
<dbReference type="EMBL" id="CP060010">
    <property type="protein sequence ID" value="QTN36245.1"/>
    <property type="molecule type" value="Genomic_DNA"/>
</dbReference>
<evidence type="ECO:0000313" key="1">
    <source>
        <dbReference type="EMBL" id="QTN36245.1"/>
    </source>
</evidence>
<dbReference type="Proteomes" id="UP000665026">
    <property type="component" value="Chromosome"/>
</dbReference>
<sequence>MGLDQCAYTRPDDQEPSEAPAKFIWRKHAKLQEFMEQLYVERTGHPADELNCGELELLTEDIEWLKQLVEKGELPTSAGGFFYGHQFQDESAAEYCDQDLEFCAWALGTIKAGDRVYFSCWW</sequence>